<evidence type="ECO:0000256" key="1">
    <source>
        <dbReference type="ARBA" id="ARBA00005234"/>
    </source>
</evidence>
<feature type="compositionally biased region" description="Basic residues" evidence="5">
    <location>
        <begin position="147"/>
        <end position="163"/>
    </location>
</feature>
<keyword evidence="4" id="KW-0788">Thiol protease</keyword>
<feature type="domain" description="Ubiquitin-like protease family profile" evidence="6">
    <location>
        <begin position="239"/>
        <end position="440"/>
    </location>
</feature>
<dbReference type="GO" id="GO:0019784">
    <property type="term" value="F:deNEDDylase activity"/>
    <property type="evidence" value="ECO:0007669"/>
    <property type="project" value="InterPro"/>
</dbReference>
<comment type="similarity">
    <text evidence="1">Belongs to the peptidase C48 family.</text>
</comment>
<evidence type="ECO:0000259" key="6">
    <source>
        <dbReference type="PROSITE" id="PS50600"/>
    </source>
</evidence>
<accession>A0A813BKN2</accession>
<comment type="caution">
    <text evidence="7">The sequence shown here is derived from an EMBL/GenBank/DDBJ whole genome shotgun (WGS) entry which is preliminary data.</text>
</comment>
<dbReference type="InterPro" id="IPR038765">
    <property type="entry name" value="Papain-like_cys_pep_sf"/>
</dbReference>
<evidence type="ECO:0000256" key="3">
    <source>
        <dbReference type="ARBA" id="ARBA00022801"/>
    </source>
</evidence>
<dbReference type="GO" id="GO:0008234">
    <property type="term" value="F:cysteine-type peptidase activity"/>
    <property type="evidence" value="ECO:0007669"/>
    <property type="project" value="UniProtKB-KW"/>
</dbReference>
<gene>
    <name evidence="7" type="ORF">SNEC2469_LOCUS31049</name>
</gene>
<sequence>MLETHLEIEADELEDEVLLQALPFFESLDTKVQRRLKRAAVGPPVGEEHEEKAAAQKRKKRKKARAVLKQGKKDLQELLQKHNRKEILQGMVPSAGAGPVHTKAAAKKAAATTAAAKKPAAEKVAPKKPAALETAEQESAADAEHKSSKKHGGKGKLQKKASKKALEKGEKNKALKKALKQLEADTEVAEAAPASGPATAPAAASAAGEEKQRVQVASELAGKPYYGRREFLQVPSLLPSLKMKTMQSLSRADKQKLLREAALKTLGDDLGDDLRMPLADGSWLLDQHMSLGWQYLKWSLPGLEKAEITCIRADVVQAFTALADPTTELQGLGDAEWLLCASQMQEQRKAFLQQELQKDLIFVPIYAGSHWTLLQICRFGALQVRYYDSLQEEAAGNRRVAEFFLDHFLQMPMAERCNAARQPVGTGQCGSYCLQWMETACRQALGDSNSLQWPSAVAWAGRLQTLCKALQKEQSMIMDTKMKAAAKKALLEVNQKKAAASKKKGEEDMKSLSKKALEDLLKDPAGKPCFENLSLQAQAQVLKVMEGFTGGTCTRCREGDGCLS</sequence>
<feature type="region of interest" description="Disordered" evidence="5">
    <location>
        <begin position="186"/>
        <end position="210"/>
    </location>
</feature>
<evidence type="ECO:0000256" key="4">
    <source>
        <dbReference type="ARBA" id="ARBA00022807"/>
    </source>
</evidence>
<dbReference type="AlphaFoldDB" id="A0A813BKN2"/>
<feature type="region of interest" description="Disordered" evidence="5">
    <location>
        <begin position="39"/>
        <end position="68"/>
    </location>
</feature>
<dbReference type="PANTHER" id="PTHR46468">
    <property type="entry name" value="SENTRIN-SPECIFIC PROTEASE 8"/>
    <property type="match status" value="1"/>
</dbReference>
<reference evidence="7" key="1">
    <citation type="submission" date="2021-02" db="EMBL/GenBank/DDBJ databases">
        <authorList>
            <person name="Dougan E. K."/>
            <person name="Rhodes N."/>
            <person name="Thang M."/>
            <person name="Chan C."/>
        </authorList>
    </citation>
    <scope>NUCLEOTIDE SEQUENCE</scope>
</reference>
<feature type="compositionally biased region" description="Basic residues" evidence="5">
    <location>
        <begin position="55"/>
        <end position="66"/>
    </location>
</feature>
<dbReference type="PROSITE" id="PS50600">
    <property type="entry name" value="ULP_PROTEASE"/>
    <property type="match status" value="1"/>
</dbReference>
<dbReference type="SUPFAM" id="SSF54001">
    <property type="entry name" value="Cysteine proteinases"/>
    <property type="match status" value="1"/>
</dbReference>
<evidence type="ECO:0000313" key="8">
    <source>
        <dbReference type="Proteomes" id="UP000601435"/>
    </source>
</evidence>
<dbReference type="EMBL" id="CAJNJA010074022">
    <property type="protein sequence ID" value="CAE7911375.1"/>
    <property type="molecule type" value="Genomic_DNA"/>
</dbReference>
<dbReference type="InterPro" id="IPR044613">
    <property type="entry name" value="Nep1/2-like"/>
</dbReference>
<proteinExistence type="inferred from homology"/>
<dbReference type="Proteomes" id="UP000601435">
    <property type="component" value="Unassembled WGS sequence"/>
</dbReference>
<evidence type="ECO:0000256" key="5">
    <source>
        <dbReference type="SAM" id="MobiDB-lite"/>
    </source>
</evidence>
<dbReference type="OrthoDB" id="444480at2759"/>
<evidence type="ECO:0000256" key="2">
    <source>
        <dbReference type="ARBA" id="ARBA00022670"/>
    </source>
</evidence>
<keyword evidence="8" id="KW-1185">Reference proteome</keyword>
<organism evidence="7 8">
    <name type="scientific">Symbiodinium necroappetens</name>
    <dbReference type="NCBI Taxonomy" id="1628268"/>
    <lineage>
        <taxon>Eukaryota</taxon>
        <taxon>Sar</taxon>
        <taxon>Alveolata</taxon>
        <taxon>Dinophyceae</taxon>
        <taxon>Suessiales</taxon>
        <taxon>Symbiodiniaceae</taxon>
        <taxon>Symbiodinium</taxon>
    </lineage>
</organism>
<feature type="non-terminal residue" evidence="7">
    <location>
        <position position="1"/>
    </location>
</feature>
<feature type="compositionally biased region" description="Low complexity" evidence="5">
    <location>
        <begin position="189"/>
        <end position="207"/>
    </location>
</feature>
<keyword evidence="3" id="KW-0378">Hydrolase</keyword>
<evidence type="ECO:0000313" key="7">
    <source>
        <dbReference type="EMBL" id="CAE7911375.1"/>
    </source>
</evidence>
<protein>
    <recommendedName>
        <fullName evidence="6">Ubiquitin-like protease family profile domain-containing protein</fullName>
    </recommendedName>
</protein>
<dbReference type="Gene3D" id="3.40.395.10">
    <property type="entry name" value="Adenoviral Proteinase, Chain A"/>
    <property type="match status" value="1"/>
</dbReference>
<dbReference type="GO" id="GO:0000338">
    <property type="term" value="P:protein deneddylation"/>
    <property type="evidence" value="ECO:0007669"/>
    <property type="project" value="TreeGrafter"/>
</dbReference>
<name>A0A813BKN2_9DINO</name>
<dbReference type="InterPro" id="IPR003653">
    <property type="entry name" value="Peptidase_C48_C"/>
</dbReference>
<dbReference type="GO" id="GO:0006508">
    <property type="term" value="P:proteolysis"/>
    <property type="evidence" value="ECO:0007669"/>
    <property type="project" value="UniProtKB-KW"/>
</dbReference>
<keyword evidence="2" id="KW-0645">Protease</keyword>
<dbReference type="PANTHER" id="PTHR46468:SF1">
    <property type="entry name" value="SENTRIN-SPECIFIC PROTEASE 8"/>
    <property type="match status" value="1"/>
</dbReference>
<feature type="region of interest" description="Disordered" evidence="5">
    <location>
        <begin position="116"/>
        <end position="172"/>
    </location>
</feature>